<keyword evidence="2" id="KW-1185">Reference proteome</keyword>
<dbReference type="OrthoDB" id="3454234at2"/>
<comment type="caution">
    <text evidence="1">The sequence shown here is derived from an EMBL/GenBank/DDBJ whole genome shotgun (WGS) entry which is preliminary data.</text>
</comment>
<organism evidence="1 2">
    <name type="scientific">Saccharothrix carnea</name>
    <dbReference type="NCBI Taxonomy" id="1280637"/>
    <lineage>
        <taxon>Bacteria</taxon>
        <taxon>Bacillati</taxon>
        <taxon>Actinomycetota</taxon>
        <taxon>Actinomycetes</taxon>
        <taxon>Pseudonocardiales</taxon>
        <taxon>Pseudonocardiaceae</taxon>
        <taxon>Saccharothrix</taxon>
    </lineage>
</organism>
<protein>
    <submittedName>
        <fullName evidence="1">Uncharacterized protein</fullName>
    </submittedName>
</protein>
<name>A0A2P8IDF6_SACCR</name>
<sequence length="149" mass="16533">MVSALDAYRQVHRLERLFLLSYAGSAVGARRITEFCARTGIECTILYGLAVFGLGANGFDLSFNHPDTVTADVYRERARRLYGDRQVSGVGWDFGAQFMAPDKYRELSWLEARAHGLLDSPEFSFAREPVDLTSLARESAAFGDAVDLS</sequence>
<dbReference type="AlphaFoldDB" id="A0A2P8IDF6"/>
<dbReference type="EMBL" id="PYAX01000003">
    <property type="protein sequence ID" value="PSL56492.1"/>
    <property type="molecule type" value="Genomic_DNA"/>
</dbReference>
<proteinExistence type="predicted"/>
<accession>A0A2P8IDF6</accession>
<reference evidence="1 2" key="1">
    <citation type="submission" date="2018-03" db="EMBL/GenBank/DDBJ databases">
        <title>Genomic Encyclopedia of Type Strains, Phase III (KMG-III): the genomes of soil and plant-associated and newly described type strains.</title>
        <authorList>
            <person name="Whitman W."/>
        </authorList>
    </citation>
    <scope>NUCLEOTIDE SEQUENCE [LARGE SCALE GENOMIC DNA]</scope>
    <source>
        <strain evidence="1 2">CGMCC 4.7097</strain>
    </source>
</reference>
<dbReference type="RefSeq" id="WP_106614950.1">
    <property type="nucleotide sequence ID" value="NZ_PYAX01000003.1"/>
</dbReference>
<evidence type="ECO:0000313" key="1">
    <source>
        <dbReference type="EMBL" id="PSL56492.1"/>
    </source>
</evidence>
<evidence type="ECO:0000313" key="2">
    <source>
        <dbReference type="Proteomes" id="UP000241118"/>
    </source>
</evidence>
<dbReference type="Proteomes" id="UP000241118">
    <property type="component" value="Unassembled WGS sequence"/>
</dbReference>
<gene>
    <name evidence="1" type="ORF">B0I31_103241</name>
</gene>